<dbReference type="Gene3D" id="3.40.630.30">
    <property type="match status" value="1"/>
</dbReference>
<dbReference type="CDD" id="cd04301">
    <property type="entry name" value="NAT_SF"/>
    <property type="match status" value="1"/>
</dbReference>
<proteinExistence type="predicted"/>
<reference evidence="4 5" key="1">
    <citation type="journal article" date="2016" name="Antonie Van Leeuwenhoek">
        <title>Bacillus depressus sp. nov., isolated from soil of a sunflower field.</title>
        <authorList>
            <person name="Wei X."/>
            <person name="Xin D."/>
            <person name="Xin Y."/>
            <person name="Zhang H."/>
            <person name="Wang T."/>
            <person name="Zhang J."/>
        </authorList>
    </citation>
    <scope>NUCLEOTIDE SEQUENCE [LARGE SCALE GENOMIC DNA]</scope>
    <source>
        <strain evidence="4 5">BZ1</strain>
    </source>
</reference>
<dbReference type="RefSeq" id="WP_151532931.1">
    <property type="nucleotide sequence ID" value="NZ_WBOS01000001.1"/>
</dbReference>
<dbReference type="PROSITE" id="PS51186">
    <property type="entry name" value="GNAT"/>
    <property type="match status" value="1"/>
</dbReference>
<evidence type="ECO:0000313" key="5">
    <source>
        <dbReference type="Proteomes" id="UP000481030"/>
    </source>
</evidence>
<evidence type="ECO:0000259" key="3">
    <source>
        <dbReference type="PROSITE" id="PS51186"/>
    </source>
</evidence>
<comment type="caution">
    <text evidence="4">The sequence shown here is derived from an EMBL/GenBank/DDBJ whole genome shotgun (WGS) entry which is preliminary data.</text>
</comment>
<dbReference type="PANTHER" id="PTHR43877">
    <property type="entry name" value="AMINOALKYLPHOSPHONATE N-ACETYLTRANSFERASE-RELATED-RELATED"/>
    <property type="match status" value="1"/>
</dbReference>
<dbReference type="InterPro" id="IPR000182">
    <property type="entry name" value="GNAT_dom"/>
</dbReference>
<evidence type="ECO:0000313" key="4">
    <source>
        <dbReference type="EMBL" id="KAB2338207.1"/>
    </source>
</evidence>
<dbReference type="EMBL" id="WBOS01000001">
    <property type="protein sequence ID" value="KAB2338207.1"/>
    <property type="molecule type" value="Genomic_DNA"/>
</dbReference>
<keyword evidence="2" id="KW-0012">Acyltransferase</keyword>
<keyword evidence="1 4" id="KW-0808">Transferase</keyword>
<dbReference type="InterPro" id="IPR050832">
    <property type="entry name" value="Bact_Acetyltransf"/>
</dbReference>
<dbReference type="OrthoDB" id="9776689at2"/>
<gene>
    <name evidence="4" type="ORF">F7731_01160</name>
</gene>
<organism evidence="4 5">
    <name type="scientific">Cytobacillus depressus</name>
    <dbReference type="NCBI Taxonomy" id="1602942"/>
    <lineage>
        <taxon>Bacteria</taxon>
        <taxon>Bacillati</taxon>
        <taxon>Bacillota</taxon>
        <taxon>Bacilli</taxon>
        <taxon>Bacillales</taxon>
        <taxon>Bacillaceae</taxon>
        <taxon>Cytobacillus</taxon>
    </lineage>
</organism>
<sequence>MGQMTNSITIVEYNEGLAKGIAKMWNLSRDSWGGDKKVHTEESVKAKEASSENIILYLAMDGDEVVGYCSLSEYKDDTGSLYIPLLNVRPDYHGKKIGKVLVLKAVEKTVELGWPRLDLYTWPGNVKAVPLYKKCGFFWEDRDDSTHLMNFIPAVLNTPLLKPLFSKLNWYKNSIREIKVKPDGLKERGFTFYEYVWKNEHSFARVRFERTGRGISFIETADYLLELVLSDHEVIEEETRRFEIRFVNKSKRPISLKVKGNQHERAKFILNEELIVVESTVISGDVVFLKGEEPSLWKKHPYLSVNVLVNGEECELRLGVFPKQPAKITAKLDSLLSYIGKEECIELEMENNLRENAEYEICFSKNNHVQLKNDIYQISLKKAERKLVKVPLVVNKFGFYQPHLQCKAIKEDGSEIIFEDNHTGIAFKGFGEKFGGESKDYWHIYNGLYQVNIRKMDYLTTAGRTQTFTQPYAFFVPKLGKPFSTEFSKLKPENVEWHADNSGITITLTFQSKEYDGLFLSLYTTLFAEGLVKRWVTIENKGEKSYSQLFLNQSFYHEKKHCFFPLENEVVEFSEGKYLEFGDIPPNSITGNWYFSNDKEGPIGFSWSNEMKVNPNSWQFQLENELCSLDYGEKKEIEPCYLSIGAFRTWQEQEAFAKQQSQEKQTRTKSELAFLLTENSPITSNSEFVSFQLKSFRTNYLNGHLDLKLNDERIQETAILEAEEKREYEAQISIKNNAAVSILTSSFTDDSKEMEFKQLLLKPTGEVHSYTEDTDHLPSYILDNGVIKIKASPEFYPGIYSLALKEQEWLDSSFPNLIEKSWWNPWAGGLKTVPSKINTFSLLKESSSAEFKDVEDINGNRWRSLALHTKITENAHWKGLQYTQYFALLPGIPVLAYFVSVDNAGGNSLIGDTWRTDLFIKGDTLEDLSAFTKGAKKFHVGMEEQLLFLEDGSFISSQSRKENMYLVNCADCKIAEGYMNKDAFQVNYVQKAKKLTEPGFIFFDQRSLSKAILDQLRQIEFQI</sequence>
<dbReference type="SUPFAM" id="SSF55729">
    <property type="entry name" value="Acyl-CoA N-acyltransferases (Nat)"/>
    <property type="match status" value="1"/>
</dbReference>
<evidence type="ECO:0000256" key="1">
    <source>
        <dbReference type="ARBA" id="ARBA00022679"/>
    </source>
</evidence>
<keyword evidence="5" id="KW-1185">Reference proteome</keyword>
<evidence type="ECO:0000256" key="2">
    <source>
        <dbReference type="ARBA" id="ARBA00023315"/>
    </source>
</evidence>
<dbReference type="InterPro" id="IPR016181">
    <property type="entry name" value="Acyl_CoA_acyltransferase"/>
</dbReference>
<dbReference type="GO" id="GO:0016747">
    <property type="term" value="F:acyltransferase activity, transferring groups other than amino-acyl groups"/>
    <property type="evidence" value="ECO:0007669"/>
    <property type="project" value="InterPro"/>
</dbReference>
<feature type="domain" description="N-acetyltransferase" evidence="3">
    <location>
        <begin position="8"/>
        <end position="159"/>
    </location>
</feature>
<name>A0A6L3VBT6_9BACI</name>
<dbReference type="Proteomes" id="UP000481030">
    <property type="component" value="Unassembled WGS sequence"/>
</dbReference>
<protein>
    <submittedName>
        <fullName evidence="4">GNAT family N-acetyltransferase</fullName>
    </submittedName>
</protein>
<accession>A0A6L3VBT6</accession>
<dbReference type="Pfam" id="PF00583">
    <property type="entry name" value="Acetyltransf_1"/>
    <property type="match status" value="1"/>
</dbReference>
<dbReference type="AlphaFoldDB" id="A0A6L3VBT6"/>